<dbReference type="PANTHER" id="PTHR38462">
    <property type="entry name" value="EXONUCLEASE-LIKE PROTEIN"/>
    <property type="match status" value="1"/>
</dbReference>
<evidence type="ECO:0000313" key="2">
    <source>
        <dbReference type="EMBL" id="MFC5366451.1"/>
    </source>
</evidence>
<dbReference type="EMBL" id="JBHSKX010000001">
    <property type="protein sequence ID" value="MFC5366451.1"/>
    <property type="molecule type" value="Genomic_DNA"/>
</dbReference>
<dbReference type="AlphaFoldDB" id="A0ABD5R8W9"/>
<evidence type="ECO:0000259" key="1">
    <source>
        <dbReference type="Pfam" id="PF13482"/>
    </source>
</evidence>
<dbReference type="InterPro" id="IPR036397">
    <property type="entry name" value="RNaseH_sf"/>
</dbReference>
<dbReference type="Proteomes" id="UP001596201">
    <property type="component" value="Unassembled WGS sequence"/>
</dbReference>
<keyword evidence="3" id="KW-1185">Reference proteome</keyword>
<dbReference type="Pfam" id="PF13482">
    <property type="entry name" value="RNase_H_2"/>
    <property type="match status" value="1"/>
</dbReference>
<reference evidence="2 3" key="1">
    <citation type="journal article" date="2019" name="Int. J. Syst. Evol. Microbiol.">
        <title>The Global Catalogue of Microorganisms (GCM) 10K type strain sequencing project: providing services to taxonomists for standard genome sequencing and annotation.</title>
        <authorList>
            <consortium name="The Broad Institute Genomics Platform"/>
            <consortium name="The Broad Institute Genome Sequencing Center for Infectious Disease"/>
            <person name="Wu L."/>
            <person name="Ma J."/>
        </authorList>
    </citation>
    <scope>NUCLEOTIDE SEQUENCE [LARGE SCALE GENOMIC DNA]</scope>
    <source>
        <strain evidence="2 3">CGMCC 1.12237</strain>
    </source>
</reference>
<gene>
    <name evidence="2" type="ORF">ACFPJ5_05825</name>
</gene>
<comment type="caution">
    <text evidence="2">The sequence shown here is derived from an EMBL/GenBank/DDBJ whole genome shotgun (WGS) entry which is preliminary data.</text>
</comment>
<accession>A0ABD5R8W9</accession>
<dbReference type="Gene3D" id="3.30.420.10">
    <property type="entry name" value="Ribonuclease H-like superfamily/Ribonuclease H"/>
    <property type="match status" value="1"/>
</dbReference>
<dbReference type="RefSeq" id="WP_227228203.1">
    <property type="nucleotide sequence ID" value="NZ_JAJCVJ010000001.1"/>
</dbReference>
<proteinExistence type="predicted"/>
<organism evidence="2 3">
    <name type="scientific">Salinirubrum litoreum</name>
    <dbReference type="NCBI Taxonomy" id="1126234"/>
    <lineage>
        <taxon>Archaea</taxon>
        <taxon>Methanobacteriati</taxon>
        <taxon>Methanobacteriota</taxon>
        <taxon>Stenosarchaea group</taxon>
        <taxon>Halobacteria</taxon>
        <taxon>Halobacteriales</taxon>
        <taxon>Haloferacaceae</taxon>
        <taxon>Salinirubrum</taxon>
    </lineage>
</organism>
<dbReference type="PANTHER" id="PTHR38462:SF1">
    <property type="entry name" value="YPRB RIBONUCLEASE H-LIKE DOMAIN-CONTAINING PROTEIN"/>
    <property type="match status" value="1"/>
</dbReference>
<dbReference type="InterPro" id="IPR012337">
    <property type="entry name" value="RNaseH-like_sf"/>
</dbReference>
<dbReference type="InterPro" id="IPR038720">
    <property type="entry name" value="YprB_RNase_H-like_dom"/>
</dbReference>
<name>A0ABD5R8W9_9EURY</name>
<sequence length="251" mass="28473">MRIENSFIPVRGVGEATERKLWRAGVTHWDEFDPSVVGPTTADRIESFIAEAAPHLDDGDARFFDREFPSAERWRLYENFRDDACFFDIETTGLDHHRDRVTTVSFHRADETTTLVQGDDLTAGAIREQVADASLLVTFNGKRFDAPFLEESFDLTLDQPHLDLLYTCKKLGLSGGLKAIEREVGIDRDRPDLSGRDAVRLWREYERGDESALETLVSYNRDDTVNLERLADTVSSALHREVFESACADQA</sequence>
<evidence type="ECO:0000313" key="3">
    <source>
        <dbReference type="Proteomes" id="UP001596201"/>
    </source>
</evidence>
<feature type="domain" description="YprB ribonuclease H-like" evidence="1">
    <location>
        <begin position="85"/>
        <end position="234"/>
    </location>
</feature>
<dbReference type="SUPFAM" id="SSF53098">
    <property type="entry name" value="Ribonuclease H-like"/>
    <property type="match status" value="1"/>
</dbReference>
<protein>
    <submittedName>
        <fullName evidence="2">Ribonuclease H-like domain-containing protein</fullName>
    </submittedName>
</protein>